<gene>
    <name evidence="1" type="ORF">J0656_01470</name>
</gene>
<evidence type="ECO:0000313" key="1">
    <source>
        <dbReference type="EMBL" id="MBO0352669.1"/>
    </source>
</evidence>
<reference evidence="1 2" key="1">
    <citation type="submission" date="2021-03" db="EMBL/GenBank/DDBJ databases">
        <title>Muricauda lutimaris sp. nov. and Muricauda ruestringensis sp. nov, two marine members of the Flavobacteriaceae isolated from deep sea sediments of Western Pacific.</title>
        <authorList>
            <person name="Zhao S."/>
            <person name="Liu R."/>
        </authorList>
    </citation>
    <scope>NUCLEOTIDE SEQUENCE [LARGE SCALE GENOMIC DNA]</scope>
    <source>
        <strain evidence="1 2">BC31-1-A7</strain>
    </source>
</reference>
<keyword evidence="2" id="KW-1185">Reference proteome</keyword>
<accession>A0ABS3FZU4</accession>
<dbReference type="Proteomes" id="UP000664044">
    <property type="component" value="Unassembled WGS sequence"/>
</dbReference>
<organism evidence="1 2">
    <name type="scientific">Flagellimonas aurea</name>
    <dbReference type="NCBI Taxonomy" id="2915619"/>
    <lineage>
        <taxon>Bacteria</taxon>
        <taxon>Pseudomonadati</taxon>
        <taxon>Bacteroidota</taxon>
        <taxon>Flavobacteriia</taxon>
        <taxon>Flavobacteriales</taxon>
        <taxon>Flavobacteriaceae</taxon>
        <taxon>Flagellimonas</taxon>
    </lineage>
</organism>
<proteinExistence type="predicted"/>
<protein>
    <submittedName>
        <fullName evidence="1">Uncharacterized protein</fullName>
    </submittedName>
</protein>
<comment type="caution">
    <text evidence="1">The sequence shown here is derived from an EMBL/GenBank/DDBJ whole genome shotgun (WGS) entry which is preliminary data.</text>
</comment>
<sequence length="51" mass="6028">MKIPQELAIIHSKGLSGRMGISRKWSNQSVEWWTRRMRIDIYVTMNVLGPR</sequence>
<name>A0ABS3FZU4_9FLAO</name>
<dbReference type="RefSeq" id="WP_207030989.1">
    <property type="nucleotide sequence ID" value="NZ_CP159476.1"/>
</dbReference>
<evidence type="ECO:0000313" key="2">
    <source>
        <dbReference type="Proteomes" id="UP000664044"/>
    </source>
</evidence>
<dbReference type="EMBL" id="JAFLNL010000001">
    <property type="protein sequence ID" value="MBO0352669.1"/>
    <property type="molecule type" value="Genomic_DNA"/>
</dbReference>